<gene>
    <name evidence="2" type="ORF">SBA5_450008</name>
</gene>
<proteinExistence type="predicted"/>
<evidence type="ECO:0000313" key="2">
    <source>
        <dbReference type="EMBL" id="SPE24344.1"/>
    </source>
</evidence>
<organism evidence="2 3">
    <name type="scientific">Candidatus Sulfuritelmatomonas gaucii</name>
    <dbReference type="NCBI Taxonomy" id="2043161"/>
    <lineage>
        <taxon>Bacteria</taxon>
        <taxon>Pseudomonadati</taxon>
        <taxon>Acidobacteriota</taxon>
        <taxon>Terriglobia</taxon>
        <taxon>Terriglobales</taxon>
        <taxon>Acidobacteriaceae</taxon>
        <taxon>Candidatus Sulfuritelmatomonas</taxon>
    </lineage>
</organism>
<feature type="compositionally biased region" description="Polar residues" evidence="1">
    <location>
        <begin position="107"/>
        <end position="118"/>
    </location>
</feature>
<evidence type="ECO:0000256" key="1">
    <source>
        <dbReference type="SAM" id="MobiDB-lite"/>
    </source>
</evidence>
<dbReference type="Proteomes" id="UP000239735">
    <property type="component" value="Unassembled WGS sequence"/>
</dbReference>
<evidence type="ECO:0000313" key="3">
    <source>
        <dbReference type="Proteomes" id="UP000239735"/>
    </source>
</evidence>
<protein>
    <submittedName>
        <fullName evidence="2">Uncharacterized protein</fullName>
    </submittedName>
</protein>
<dbReference type="EMBL" id="OKRB01000103">
    <property type="protein sequence ID" value="SPE24344.1"/>
    <property type="molecule type" value="Genomic_DNA"/>
</dbReference>
<reference evidence="3" key="1">
    <citation type="submission" date="2018-02" db="EMBL/GenBank/DDBJ databases">
        <authorList>
            <person name="Hausmann B."/>
        </authorList>
    </citation>
    <scope>NUCLEOTIDE SEQUENCE [LARGE SCALE GENOMIC DNA]</scope>
    <source>
        <strain evidence="3">Peat soil MAG SbA5</strain>
    </source>
</reference>
<feature type="region of interest" description="Disordered" evidence="1">
    <location>
        <begin position="93"/>
        <end position="118"/>
    </location>
</feature>
<sequence>MSVMRLGSFVCFANAFHATKRAELPRRLQMRSTFRAGLIHRATPPPVRAIRIRARDGSWACFASLAGSIDSPTGDLERLQALPSLALVRMQHESTPAQRPLPVTGITPASTPQCASLD</sequence>
<accession>A0A2N9LMH2</accession>
<dbReference type="AlphaFoldDB" id="A0A2N9LMH2"/>
<name>A0A2N9LMH2_9BACT</name>